<organism evidence="1 2">
    <name type="scientific">Paraburkholderia franconis</name>
    <dbReference type="NCBI Taxonomy" id="2654983"/>
    <lineage>
        <taxon>Bacteria</taxon>
        <taxon>Pseudomonadati</taxon>
        <taxon>Pseudomonadota</taxon>
        <taxon>Betaproteobacteria</taxon>
        <taxon>Burkholderiales</taxon>
        <taxon>Burkholderiaceae</taxon>
        <taxon>Paraburkholderia</taxon>
    </lineage>
</organism>
<sequence>MANRPANSADVAVVWRSHLISPAGGSVRGSSTLRVCTRRADDQRLRDFNTIFVAAGDYAGNELSITLLVERARASDVPVIYPGAPEGNGATFIPQSHARRQKNTRPFSAYDGLSAAPRMIGRGADDGFVQHIAEQFLTPSQRRSCPYWLMPRVICLV</sequence>
<comment type="caution">
    <text evidence="1">The sequence shown here is derived from an EMBL/GenBank/DDBJ whole genome shotgun (WGS) entry which is preliminary data.</text>
</comment>
<reference evidence="1 2" key="1">
    <citation type="submission" date="2019-10" db="EMBL/GenBank/DDBJ databases">
        <title>Paraburkholderia sp. isolated from nodules of Mimosa pudica from Brazilian Atlantic Forest soils.</title>
        <authorList>
            <person name="Paulitsch F."/>
            <person name="Hungria M."/>
            <person name="Dall'Agnol R."/>
        </authorList>
    </citation>
    <scope>NUCLEOTIDE SEQUENCE [LARGE SCALE GENOMIC DNA]</scope>
    <source>
        <strain evidence="1 2">CNPSo 3157</strain>
    </source>
</reference>
<dbReference type="Proteomes" id="UP000484381">
    <property type="component" value="Unassembled WGS sequence"/>
</dbReference>
<gene>
    <name evidence="1" type="ORF">GCT13_14365</name>
</gene>
<protein>
    <submittedName>
        <fullName evidence="1">Uncharacterized protein</fullName>
    </submittedName>
</protein>
<evidence type="ECO:0000313" key="2">
    <source>
        <dbReference type="Proteomes" id="UP000484381"/>
    </source>
</evidence>
<name>A0A7X1N9V6_9BURK</name>
<evidence type="ECO:0000313" key="1">
    <source>
        <dbReference type="EMBL" id="MPW18093.1"/>
    </source>
</evidence>
<keyword evidence="2" id="KW-1185">Reference proteome</keyword>
<accession>A0A7X1N9V6</accession>
<dbReference type="AlphaFoldDB" id="A0A7X1N9V6"/>
<dbReference type="RefSeq" id="WP_152759077.1">
    <property type="nucleotide sequence ID" value="NZ_WHNP01000011.1"/>
</dbReference>
<proteinExistence type="predicted"/>
<dbReference type="EMBL" id="WHNP01000011">
    <property type="protein sequence ID" value="MPW18093.1"/>
    <property type="molecule type" value="Genomic_DNA"/>
</dbReference>